<dbReference type="EMBL" id="CAIJDP010000082">
    <property type="protein sequence ID" value="CAD0007381.1"/>
    <property type="molecule type" value="Genomic_DNA"/>
</dbReference>
<feature type="transmembrane region" description="Helical" evidence="1">
    <location>
        <begin position="7"/>
        <end position="24"/>
    </location>
</feature>
<name>A0A6V6Z6H2_9FLAO</name>
<dbReference type="AlphaFoldDB" id="A0A6V6Z6H2"/>
<gene>
    <name evidence="2" type="ORF">FLAT13_03826</name>
</gene>
<organism evidence="2 3">
    <name type="scientific">Flavobacterium salmonis</name>
    <dbReference type="NCBI Taxonomy" id="2654844"/>
    <lineage>
        <taxon>Bacteria</taxon>
        <taxon>Pseudomonadati</taxon>
        <taxon>Bacteroidota</taxon>
        <taxon>Flavobacteriia</taxon>
        <taxon>Flavobacteriales</taxon>
        <taxon>Flavobacteriaceae</taxon>
        <taxon>Flavobacterium</taxon>
    </lineage>
</organism>
<feature type="transmembrane region" description="Helical" evidence="1">
    <location>
        <begin position="36"/>
        <end position="53"/>
    </location>
</feature>
<keyword evidence="1" id="KW-0472">Membrane</keyword>
<dbReference type="Proteomes" id="UP000530060">
    <property type="component" value="Unassembled WGS sequence"/>
</dbReference>
<comment type="caution">
    <text evidence="2">The sequence shown here is derived from an EMBL/GenBank/DDBJ whole genome shotgun (WGS) entry which is preliminary data.</text>
</comment>
<keyword evidence="1" id="KW-1133">Transmembrane helix</keyword>
<proteinExistence type="predicted"/>
<reference evidence="2 3" key="1">
    <citation type="submission" date="2020-06" db="EMBL/GenBank/DDBJ databases">
        <authorList>
            <person name="Criscuolo A."/>
        </authorList>
    </citation>
    <scope>NUCLEOTIDE SEQUENCE [LARGE SCALE GENOMIC DNA]</scope>
    <source>
        <strain evidence="3">CIP 111411</strain>
    </source>
</reference>
<protein>
    <submittedName>
        <fullName evidence="2">Uncharacterized protein</fullName>
    </submittedName>
</protein>
<keyword evidence="1" id="KW-0812">Transmembrane</keyword>
<evidence type="ECO:0000256" key="1">
    <source>
        <dbReference type="SAM" id="Phobius"/>
    </source>
</evidence>
<keyword evidence="3" id="KW-1185">Reference proteome</keyword>
<accession>A0A6V6Z6H2</accession>
<evidence type="ECO:0000313" key="2">
    <source>
        <dbReference type="EMBL" id="CAD0007381.1"/>
    </source>
</evidence>
<sequence length="59" mass="6911">MKLNENFRLLVPIMLIVGGFYASNSNTKLAKDSPEIYKRWYILVILGVLLLLLRVRKYI</sequence>
<evidence type="ECO:0000313" key="3">
    <source>
        <dbReference type="Proteomes" id="UP000530060"/>
    </source>
</evidence>